<reference evidence="2 3" key="1">
    <citation type="submission" date="2024-04" db="EMBL/GenBank/DDBJ databases">
        <title>Genome assembly C_amara_ONT_v2.</title>
        <authorList>
            <person name="Yant L."/>
            <person name="Moore C."/>
            <person name="Slenker M."/>
        </authorList>
    </citation>
    <scope>NUCLEOTIDE SEQUENCE [LARGE SCALE GENOMIC DNA]</scope>
    <source>
        <tissue evidence="2">Leaf</tissue>
    </source>
</reference>
<comment type="caution">
    <text evidence="2">The sequence shown here is derived from an EMBL/GenBank/DDBJ whole genome shotgun (WGS) entry which is preliminary data.</text>
</comment>
<dbReference type="AlphaFoldDB" id="A0ABD0Z6N4"/>
<evidence type="ECO:0000313" key="2">
    <source>
        <dbReference type="EMBL" id="KAL1190367.1"/>
    </source>
</evidence>
<dbReference type="Proteomes" id="UP001558713">
    <property type="component" value="Unassembled WGS sequence"/>
</dbReference>
<organism evidence="2 3">
    <name type="scientific">Cardamine amara subsp. amara</name>
    <dbReference type="NCBI Taxonomy" id="228776"/>
    <lineage>
        <taxon>Eukaryota</taxon>
        <taxon>Viridiplantae</taxon>
        <taxon>Streptophyta</taxon>
        <taxon>Embryophyta</taxon>
        <taxon>Tracheophyta</taxon>
        <taxon>Spermatophyta</taxon>
        <taxon>Magnoliopsida</taxon>
        <taxon>eudicotyledons</taxon>
        <taxon>Gunneridae</taxon>
        <taxon>Pentapetalae</taxon>
        <taxon>rosids</taxon>
        <taxon>malvids</taxon>
        <taxon>Brassicales</taxon>
        <taxon>Brassicaceae</taxon>
        <taxon>Cardamineae</taxon>
        <taxon>Cardamine</taxon>
    </lineage>
</organism>
<name>A0ABD0Z6N4_CARAN</name>
<gene>
    <name evidence="2" type="ORF">V5N11_016750</name>
</gene>
<evidence type="ECO:0000313" key="3">
    <source>
        <dbReference type="Proteomes" id="UP001558713"/>
    </source>
</evidence>
<proteinExistence type="predicted"/>
<feature type="compositionally biased region" description="Basic and acidic residues" evidence="1">
    <location>
        <begin position="93"/>
        <end position="112"/>
    </location>
</feature>
<sequence>MDHQDHSRQNEERRLLLSKEEERIRDELEMEIERNLEGEFKDGIYNLALKLRRLYEQRREREESLDVSMRKSKRVLEVNISIKMEGDTKIEITERKKEADNDKTKKTEDLDKRKKFAAAGSEDKTRKEKIKNRTCRAHDELVRWKW</sequence>
<accession>A0ABD0Z6N4</accession>
<dbReference type="EMBL" id="JBANAX010000877">
    <property type="protein sequence ID" value="KAL1190367.1"/>
    <property type="molecule type" value="Genomic_DNA"/>
</dbReference>
<feature type="region of interest" description="Disordered" evidence="1">
    <location>
        <begin position="93"/>
        <end position="129"/>
    </location>
</feature>
<keyword evidence="3" id="KW-1185">Reference proteome</keyword>
<evidence type="ECO:0000256" key="1">
    <source>
        <dbReference type="SAM" id="MobiDB-lite"/>
    </source>
</evidence>
<protein>
    <submittedName>
        <fullName evidence="2">Uncharacterized protein</fullName>
    </submittedName>
</protein>